<dbReference type="EMBL" id="VDLU01000004">
    <property type="protein sequence ID" value="TNJ27125.1"/>
    <property type="molecule type" value="Genomic_DNA"/>
</dbReference>
<keyword evidence="1" id="KW-1133">Transmembrane helix</keyword>
<accession>A0A4Z1SQE0</accession>
<keyword evidence="1" id="KW-0812">Transmembrane</keyword>
<keyword evidence="1" id="KW-0472">Membrane</keyword>
<keyword evidence="3" id="KW-1185">Reference proteome</keyword>
<feature type="transmembrane region" description="Helical" evidence="1">
    <location>
        <begin position="272"/>
        <end position="296"/>
    </location>
</feature>
<sequence>MTIPHLKPSGRITVVKLQVLTVFFIVPLVVGTILGVGLYRGLHDHQEVRFLRSDARVLPIDYIFESTGGERDTHYELQCSGIAKDIVNYTIWSCPSMEDISFTEEANVTVLSGKQPHYEALIGSRLKGEELPPGPFSIVNNGDEELTIEPFECETGREDVFILSPGQLLNRSYSCLGVRLSTSSYDINATINNLAVIRQPPSCHPITTIVVPCSDNVRHVGLLPSVENEDSIGNDNIPPSSYIIFKNNDLPVVRQTTNGMDLKINLSNGRPLLPWEVCFISAVLCCLTCSILLGVAPKVVRSCHRFSESPLLLHGIRTLEEVDYSAYHELPSSSHGVEH</sequence>
<feature type="transmembrane region" description="Helical" evidence="1">
    <location>
        <begin position="20"/>
        <end position="42"/>
    </location>
</feature>
<protein>
    <submittedName>
        <fullName evidence="2">Uncharacterized protein</fullName>
    </submittedName>
</protein>
<reference evidence="2 3" key="1">
    <citation type="submission" date="2019-05" db="EMBL/GenBank/DDBJ databases">
        <title>The compact genome of Giardia muris reveals important steps in the evolution of intestinal protozoan parasites.</title>
        <authorList>
            <person name="Xu F."/>
            <person name="Jimenez-Gonzalez A."/>
            <person name="Einarsson E."/>
            <person name="Astvaldsson A."/>
            <person name="Peirasmaki D."/>
            <person name="Eckmann L."/>
            <person name="Andersson J.O."/>
            <person name="Svard S.G."/>
            <person name="Jerlstrom-Hultqvist J."/>
        </authorList>
    </citation>
    <scope>NUCLEOTIDE SEQUENCE [LARGE SCALE GENOMIC DNA]</scope>
    <source>
        <strain evidence="2 3">Roberts-Thomson</strain>
    </source>
</reference>
<organism evidence="2 3">
    <name type="scientific">Giardia muris</name>
    <dbReference type="NCBI Taxonomy" id="5742"/>
    <lineage>
        <taxon>Eukaryota</taxon>
        <taxon>Metamonada</taxon>
        <taxon>Diplomonadida</taxon>
        <taxon>Hexamitidae</taxon>
        <taxon>Giardiinae</taxon>
        <taxon>Giardia</taxon>
    </lineage>
</organism>
<evidence type="ECO:0000313" key="2">
    <source>
        <dbReference type="EMBL" id="TNJ27125.1"/>
    </source>
</evidence>
<gene>
    <name evidence="2" type="ORF">GMRT_12795</name>
</gene>
<comment type="caution">
    <text evidence="2">The sequence shown here is derived from an EMBL/GenBank/DDBJ whole genome shotgun (WGS) entry which is preliminary data.</text>
</comment>
<evidence type="ECO:0000256" key="1">
    <source>
        <dbReference type="SAM" id="Phobius"/>
    </source>
</evidence>
<dbReference type="VEuPathDB" id="GiardiaDB:GMRT_12795"/>
<dbReference type="AlphaFoldDB" id="A0A4Z1SQE0"/>
<dbReference type="Proteomes" id="UP000315496">
    <property type="component" value="Chromosome 4"/>
</dbReference>
<name>A0A4Z1SQE0_GIAMU</name>
<proteinExistence type="predicted"/>
<evidence type="ECO:0000313" key="3">
    <source>
        <dbReference type="Proteomes" id="UP000315496"/>
    </source>
</evidence>